<dbReference type="PROSITE" id="PS50943">
    <property type="entry name" value="HTH_CROC1"/>
    <property type="match status" value="1"/>
</dbReference>
<gene>
    <name evidence="3" type="ORF">BA1DRAFT_00515</name>
</gene>
<dbReference type="Proteomes" id="UP000023464">
    <property type="component" value="Unassembled WGS sequence"/>
</dbReference>
<feature type="region of interest" description="Disordered" evidence="1">
    <location>
        <begin position="196"/>
        <end position="215"/>
    </location>
</feature>
<evidence type="ECO:0000259" key="2">
    <source>
        <dbReference type="PROSITE" id="PS50943"/>
    </source>
</evidence>
<dbReference type="AlphaFoldDB" id="A0A022PMW7"/>
<evidence type="ECO:0000313" key="3">
    <source>
        <dbReference type="EMBL" id="EYU16864.1"/>
    </source>
</evidence>
<evidence type="ECO:0000256" key="1">
    <source>
        <dbReference type="SAM" id="MobiDB-lite"/>
    </source>
</evidence>
<reference evidence="3 4" key="1">
    <citation type="submission" date="2014-03" db="EMBL/GenBank/DDBJ databases">
        <title>Draft Genome of Photorhabdus luminescens BA1, an Egyptian Isolate.</title>
        <authorList>
            <person name="Ghazal S."/>
            <person name="Hurst S.G.IV."/>
            <person name="Morris K."/>
            <person name="Thomas K."/>
            <person name="Tisa L.S."/>
        </authorList>
    </citation>
    <scope>NUCLEOTIDE SEQUENCE [LARGE SCALE GENOMIC DNA]</scope>
    <source>
        <strain evidence="3 4">BA1</strain>
    </source>
</reference>
<name>A0A022PMW7_9GAMM</name>
<protein>
    <recommendedName>
        <fullName evidence="2">HTH cro/C1-type domain-containing protein</fullName>
    </recommendedName>
</protein>
<accession>A0A022PMW7</accession>
<sequence length="215" mass="24502">MVGSYKEKTDDKENKLNRIIPDERIIRFGERLREAMKGESNNSFAKRCGMSERVIRNYLDGSTYPSIDRLAVLAKASNTSLEWLATGQDNSIKNTDSVLCTKRNEQSSPSPKQQQAWSEILERMTPEERESIIDRVFRQGISTLLVPPQTSTQQQESQFPWPEDLPTKLGVSNHSLAFAQLYASLTDEQRQRFLESINDKEHIPANHNKMSSKAG</sequence>
<organism evidence="3 4">
    <name type="scientific">Photorhabdus aegyptia</name>
    <dbReference type="NCBI Taxonomy" id="2805098"/>
    <lineage>
        <taxon>Bacteria</taxon>
        <taxon>Pseudomonadati</taxon>
        <taxon>Pseudomonadota</taxon>
        <taxon>Gammaproteobacteria</taxon>
        <taxon>Enterobacterales</taxon>
        <taxon>Morganellaceae</taxon>
        <taxon>Photorhabdus</taxon>
    </lineage>
</organism>
<dbReference type="InterPro" id="IPR010982">
    <property type="entry name" value="Lambda_DNA-bd_dom_sf"/>
</dbReference>
<dbReference type="CDD" id="cd00093">
    <property type="entry name" value="HTH_XRE"/>
    <property type="match status" value="1"/>
</dbReference>
<dbReference type="SUPFAM" id="SSF47413">
    <property type="entry name" value="lambda repressor-like DNA-binding domains"/>
    <property type="match status" value="1"/>
</dbReference>
<dbReference type="InterPro" id="IPR001387">
    <property type="entry name" value="Cro/C1-type_HTH"/>
</dbReference>
<dbReference type="GO" id="GO:0003677">
    <property type="term" value="F:DNA binding"/>
    <property type="evidence" value="ECO:0007669"/>
    <property type="project" value="InterPro"/>
</dbReference>
<comment type="caution">
    <text evidence="3">The sequence shown here is derived from an EMBL/GenBank/DDBJ whole genome shotgun (WGS) entry which is preliminary data.</text>
</comment>
<dbReference type="PATRIC" id="fig|1393736.3.peg.515"/>
<proteinExistence type="predicted"/>
<evidence type="ECO:0000313" key="4">
    <source>
        <dbReference type="Proteomes" id="UP000023464"/>
    </source>
</evidence>
<feature type="domain" description="HTH cro/C1-type" evidence="2">
    <location>
        <begin position="44"/>
        <end position="84"/>
    </location>
</feature>
<dbReference type="Pfam" id="PF01381">
    <property type="entry name" value="HTH_3"/>
    <property type="match status" value="1"/>
</dbReference>
<dbReference type="RefSeq" id="WP_051560624.1">
    <property type="nucleotide sequence ID" value="NZ_CAWLTM010000110.1"/>
</dbReference>
<dbReference type="Gene3D" id="1.10.260.40">
    <property type="entry name" value="lambda repressor-like DNA-binding domains"/>
    <property type="match status" value="1"/>
</dbReference>
<dbReference type="EMBL" id="JFGV01000005">
    <property type="protein sequence ID" value="EYU16864.1"/>
    <property type="molecule type" value="Genomic_DNA"/>
</dbReference>
<dbReference type="SMART" id="SM00530">
    <property type="entry name" value="HTH_XRE"/>
    <property type="match status" value="1"/>
</dbReference>
<keyword evidence="4" id="KW-1185">Reference proteome</keyword>